<reference evidence="4 5" key="1">
    <citation type="submission" date="2018-07" db="EMBL/GenBank/DDBJ databases">
        <title>Complete genome sequence of Spiroplasma alleghenense PLHS-1 (ATCC 51752).</title>
        <authorList>
            <person name="Chou L."/>
            <person name="Lee T.-Y."/>
            <person name="Tsai Y.-M."/>
            <person name="Kuo C.-H."/>
        </authorList>
    </citation>
    <scope>NUCLEOTIDE SEQUENCE [LARGE SCALE GENOMIC DNA]</scope>
    <source>
        <strain evidence="4 5">PLHS-1</strain>
    </source>
</reference>
<evidence type="ECO:0000256" key="2">
    <source>
        <dbReference type="SAM" id="Phobius"/>
    </source>
</evidence>
<gene>
    <name evidence="4" type="primary">pstS</name>
    <name evidence="4" type="ORF">SALLE_v1c06690</name>
</gene>
<evidence type="ECO:0000313" key="5">
    <source>
        <dbReference type="Proteomes" id="UP000254792"/>
    </source>
</evidence>
<keyword evidence="2" id="KW-0472">Membrane</keyword>
<organism evidence="4 5">
    <name type="scientific">Spiroplasma alleghenense</name>
    <dbReference type="NCBI Taxonomy" id="216931"/>
    <lineage>
        <taxon>Bacteria</taxon>
        <taxon>Bacillati</taxon>
        <taxon>Mycoplasmatota</taxon>
        <taxon>Mollicutes</taxon>
        <taxon>Entomoplasmatales</taxon>
        <taxon>Spiroplasmataceae</taxon>
        <taxon>Spiroplasma</taxon>
    </lineage>
</organism>
<dbReference type="InterPro" id="IPR024370">
    <property type="entry name" value="PBP_domain"/>
</dbReference>
<feature type="transmembrane region" description="Helical" evidence="2">
    <location>
        <begin position="6"/>
        <end position="26"/>
    </location>
</feature>
<feature type="domain" description="PBP" evidence="3">
    <location>
        <begin position="123"/>
        <end position="348"/>
    </location>
</feature>
<sequence length="376" mass="41693">MTKKIAIWLSTIFVLLAALWIWTLVIPKNSHILGGSTSVNPLMQKLTNSYYKDTKKDFVYNSTGSQAGVVGVQNGSYEIGFISKDVTQSTLTTGEWTEAPAIFDEINESGQSSVAQALSKTDELDKTLSLEFAVDAIAIIYNPPAGWDEILSQNLNFIFAKKDQSNSQAMLQKIYDNKCTWRELADFVKQNSSQPIDQSVVDKVPNSRILPITREDGSGTRDAFSTLTGVKEMPSANVVNSNGMMLQMVASGGFGYISYAFIPSITKDTGIRLSAVDGVRLANPVDSGDDWENAPIIDLNNPGSEDLPTNEEAIHDQIYKFQRPFIAIFNSFHKKINDITDFLIWIIEESRTSGLLEEIFKQEGLIRKVVLNPQNK</sequence>
<keyword evidence="2" id="KW-0812">Transmembrane</keyword>
<keyword evidence="1" id="KW-0732">Signal</keyword>
<protein>
    <submittedName>
        <fullName evidence="4">Phosphate ABC transporter substrate-binding protein</fullName>
    </submittedName>
</protein>
<dbReference type="SUPFAM" id="SSF53850">
    <property type="entry name" value="Periplasmic binding protein-like II"/>
    <property type="match status" value="1"/>
</dbReference>
<dbReference type="Pfam" id="PF12849">
    <property type="entry name" value="PBP_like_2"/>
    <property type="match status" value="1"/>
</dbReference>
<dbReference type="PANTHER" id="PTHR30570">
    <property type="entry name" value="PERIPLASMIC PHOSPHATE BINDING COMPONENT OF PHOSPHATE ABC TRANSPORTER"/>
    <property type="match status" value="1"/>
</dbReference>
<keyword evidence="2" id="KW-1133">Transmembrane helix</keyword>
<dbReference type="RefSeq" id="WP_115558241.1">
    <property type="nucleotide sequence ID" value="NZ_CP031376.1"/>
</dbReference>
<dbReference type="KEGG" id="salx:SALLE_v1c06690"/>
<dbReference type="AlphaFoldDB" id="A0A345Z410"/>
<dbReference type="OrthoDB" id="396902at2"/>
<accession>A0A345Z410</accession>
<proteinExistence type="predicted"/>
<dbReference type="Gene3D" id="3.40.190.10">
    <property type="entry name" value="Periplasmic binding protein-like II"/>
    <property type="match status" value="2"/>
</dbReference>
<name>A0A345Z410_9MOLU</name>
<dbReference type="Proteomes" id="UP000254792">
    <property type="component" value="Chromosome"/>
</dbReference>
<keyword evidence="5" id="KW-1185">Reference proteome</keyword>
<evidence type="ECO:0000256" key="1">
    <source>
        <dbReference type="ARBA" id="ARBA00022729"/>
    </source>
</evidence>
<dbReference type="InterPro" id="IPR030980">
    <property type="entry name" value="PtsS_plasma"/>
</dbReference>
<evidence type="ECO:0000259" key="3">
    <source>
        <dbReference type="Pfam" id="PF12849"/>
    </source>
</evidence>
<dbReference type="EMBL" id="CP031376">
    <property type="protein sequence ID" value="AXK51339.1"/>
    <property type="molecule type" value="Genomic_DNA"/>
</dbReference>
<dbReference type="NCBIfam" id="TIGR04505">
    <property type="entry name" value="PtsS_plasma"/>
    <property type="match status" value="1"/>
</dbReference>
<dbReference type="PANTHER" id="PTHR30570:SF1">
    <property type="entry name" value="PHOSPHATE-BINDING PROTEIN PSTS"/>
    <property type="match status" value="1"/>
</dbReference>
<dbReference type="InterPro" id="IPR050811">
    <property type="entry name" value="Phosphate_ABC_transporter"/>
</dbReference>
<evidence type="ECO:0000313" key="4">
    <source>
        <dbReference type="EMBL" id="AXK51339.1"/>
    </source>
</evidence>